<dbReference type="InterPro" id="IPR010033">
    <property type="entry name" value="HAD_SF_ppase_IIIC"/>
</dbReference>
<feature type="region of interest" description="Disordered" evidence="1">
    <location>
        <begin position="1"/>
        <end position="68"/>
    </location>
</feature>
<evidence type="ECO:0000313" key="4">
    <source>
        <dbReference type="Proteomes" id="UP000641932"/>
    </source>
</evidence>
<dbReference type="EMBL" id="BMMS01000015">
    <property type="protein sequence ID" value="GGO90966.1"/>
    <property type="molecule type" value="Genomic_DNA"/>
</dbReference>
<accession>A0A917ZTJ2</accession>
<feature type="compositionally biased region" description="Low complexity" evidence="1">
    <location>
        <begin position="17"/>
        <end position="40"/>
    </location>
</feature>
<dbReference type="AlphaFoldDB" id="A0A917ZTJ2"/>
<dbReference type="Gene3D" id="3.40.630.30">
    <property type="match status" value="1"/>
</dbReference>
<dbReference type="Gene3D" id="3.40.50.1110">
    <property type="entry name" value="SGNH hydrolase"/>
    <property type="match status" value="1"/>
</dbReference>
<organism evidence="3 4">
    <name type="scientific">Wenjunlia tyrosinilytica</name>
    <dbReference type="NCBI Taxonomy" id="1544741"/>
    <lineage>
        <taxon>Bacteria</taxon>
        <taxon>Bacillati</taxon>
        <taxon>Actinomycetota</taxon>
        <taxon>Actinomycetes</taxon>
        <taxon>Kitasatosporales</taxon>
        <taxon>Streptomycetaceae</taxon>
        <taxon>Wenjunlia</taxon>
    </lineage>
</organism>
<evidence type="ECO:0000256" key="1">
    <source>
        <dbReference type="SAM" id="MobiDB-lite"/>
    </source>
</evidence>
<dbReference type="InterPro" id="IPR016181">
    <property type="entry name" value="Acyl_CoA_acyltransferase"/>
</dbReference>
<feature type="compositionally biased region" description="Basic and acidic residues" evidence="1">
    <location>
        <begin position="42"/>
        <end position="68"/>
    </location>
</feature>
<proteinExistence type="predicted"/>
<dbReference type="Proteomes" id="UP000641932">
    <property type="component" value="Unassembled WGS sequence"/>
</dbReference>
<reference evidence="3" key="2">
    <citation type="submission" date="2020-09" db="EMBL/GenBank/DDBJ databases">
        <authorList>
            <person name="Sun Q."/>
            <person name="Zhou Y."/>
        </authorList>
    </citation>
    <scope>NUCLEOTIDE SEQUENCE</scope>
    <source>
        <strain evidence="3">CGMCC 4.7201</strain>
    </source>
</reference>
<dbReference type="RefSeq" id="WP_189132886.1">
    <property type="nucleotide sequence ID" value="NZ_BMMS01000015.1"/>
</dbReference>
<feature type="compositionally biased region" description="Basic and acidic residues" evidence="1">
    <location>
        <begin position="671"/>
        <end position="684"/>
    </location>
</feature>
<dbReference type="SUPFAM" id="SSF56784">
    <property type="entry name" value="HAD-like"/>
    <property type="match status" value="1"/>
</dbReference>
<dbReference type="NCBIfam" id="TIGR01681">
    <property type="entry name" value="HAD-SF-IIIC"/>
    <property type="match status" value="1"/>
</dbReference>
<dbReference type="InterPro" id="IPR010037">
    <property type="entry name" value="FkbH_domain"/>
</dbReference>
<dbReference type="PROSITE" id="PS51186">
    <property type="entry name" value="GNAT"/>
    <property type="match status" value="1"/>
</dbReference>
<dbReference type="InterPro" id="IPR023214">
    <property type="entry name" value="HAD_sf"/>
</dbReference>
<reference evidence="3" key="1">
    <citation type="journal article" date="2014" name="Int. J. Syst. Evol. Microbiol.">
        <title>Complete genome sequence of Corynebacterium casei LMG S-19264T (=DSM 44701T), isolated from a smear-ripened cheese.</title>
        <authorList>
            <consortium name="US DOE Joint Genome Institute (JGI-PGF)"/>
            <person name="Walter F."/>
            <person name="Albersmeier A."/>
            <person name="Kalinowski J."/>
            <person name="Ruckert C."/>
        </authorList>
    </citation>
    <scope>NUCLEOTIDE SEQUENCE</scope>
    <source>
        <strain evidence="3">CGMCC 4.7201</strain>
    </source>
</reference>
<dbReference type="Gene3D" id="3.40.50.1000">
    <property type="entry name" value="HAD superfamily/HAD-like"/>
    <property type="match status" value="1"/>
</dbReference>
<dbReference type="GO" id="GO:0016747">
    <property type="term" value="F:acyltransferase activity, transferring groups other than amino-acyl groups"/>
    <property type="evidence" value="ECO:0007669"/>
    <property type="project" value="InterPro"/>
</dbReference>
<dbReference type="InterPro" id="IPR000182">
    <property type="entry name" value="GNAT_dom"/>
</dbReference>
<gene>
    <name evidence="3" type="ORF">GCM10012280_37720</name>
</gene>
<dbReference type="NCBIfam" id="TIGR01686">
    <property type="entry name" value="FkbH"/>
    <property type="match status" value="1"/>
</dbReference>
<comment type="caution">
    <text evidence="3">The sequence shown here is derived from an EMBL/GenBank/DDBJ whole genome shotgun (WGS) entry which is preliminary data.</text>
</comment>
<sequence>MNATGRTGESAADSHPVSHAASRAVSHAASRAVSHAASRAESQADSHTVSHAESQADSHAESQAESHAERLARLHRDGLLAARYPELRALLAGAGGADLLRAGRLLSRLDPDEVLREHPRVQAVTVAVTGHGTLSALLPALAAQFARHGLLPRLHTTDFGSYVFELSDPGSGLYAADPDLTLCVLDAQAVWDEVPTPWRPSDVERVLEEKLALLERLTEAFHGAARGTLVLNTLPPAPGRAAELVDLRSRARLGAAWREANARLLRLMDRHPRVVVLDLDPHLAESAHPATDPRMSAYAKAHLSTELLIDYAREAGHLARHLTGRTSKCLVLDLDGTVWGGVLGEVGAEGIEVADSYRGEAFRAFQRTAKQMASQGVLLAAVSKNDIEPVREVLRGHPRMTLREEDFVRVVADWAPKHGHLTGLAEDLNIGTDSLVFADDSPYECGLVRKELPGVAVVGLDSEPALHARRLLADGWFTVRELTSEDVRRPERYRDELVRRDFLHGFDSLEEYLAELDVRVRLAEARPADFGRISQLTLRTNQFNLTTERLGPEQVRALAEDPSARVLAIHSADRFGDNGLVGAVFVRREGGTARIENFLLSCRVFSRGIERACLSAVLRHARETGASRVLGVHRPSAKNGKVARFYPEAGFEPVEAAPGPAAHPPPGGERTFSHDLADILEPPRHVHLTQSPPTSAGAPAQPLEGTAP</sequence>
<protein>
    <submittedName>
        <fullName evidence="3">HAD-superfamily phosphatase, subfamily IIIC:FkbH</fullName>
    </submittedName>
</protein>
<dbReference type="InterPro" id="IPR036514">
    <property type="entry name" value="SGNH_hydro_sf"/>
</dbReference>
<evidence type="ECO:0000313" key="3">
    <source>
        <dbReference type="EMBL" id="GGO90966.1"/>
    </source>
</evidence>
<evidence type="ECO:0000259" key="2">
    <source>
        <dbReference type="PROSITE" id="PS51186"/>
    </source>
</evidence>
<feature type="region of interest" description="Disordered" evidence="1">
    <location>
        <begin position="653"/>
        <end position="708"/>
    </location>
</feature>
<feature type="domain" description="N-acetyltransferase" evidence="2">
    <location>
        <begin position="520"/>
        <end position="677"/>
    </location>
</feature>
<name>A0A917ZTJ2_9ACTN</name>
<dbReference type="SUPFAM" id="SSF55729">
    <property type="entry name" value="Acyl-CoA N-acyltransferases (Nat)"/>
    <property type="match status" value="1"/>
</dbReference>
<dbReference type="InterPro" id="IPR036412">
    <property type="entry name" value="HAD-like_sf"/>
</dbReference>
<keyword evidence="4" id="KW-1185">Reference proteome</keyword>